<feature type="binding site" evidence="3">
    <location>
        <position position="95"/>
    </location>
    <ligand>
        <name>substrate</name>
    </ligand>
</feature>
<keyword evidence="3" id="KW-0479">Metal-binding</keyword>
<comment type="caution">
    <text evidence="5">The sequence shown here is derived from an EMBL/GenBank/DDBJ whole genome shotgun (WGS) entry which is preliminary data.</text>
</comment>
<feature type="domain" description="SMP-30/Gluconolactonase/LRE-like region" evidence="4">
    <location>
        <begin position="13"/>
        <end position="248"/>
    </location>
</feature>
<name>A0A2T6BFN3_9RHOB</name>
<keyword evidence="6" id="KW-1185">Reference proteome</keyword>
<evidence type="ECO:0000313" key="6">
    <source>
        <dbReference type="Proteomes" id="UP000243978"/>
    </source>
</evidence>
<dbReference type="InterPro" id="IPR013658">
    <property type="entry name" value="SGL"/>
</dbReference>
<dbReference type="RefSeq" id="WP_107847147.1">
    <property type="nucleotide sequence ID" value="NZ_QBKS01000002.1"/>
</dbReference>
<protein>
    <submittedName>
        <fullName evidence="5">Sugar lactone lactonase YvrE</fullName>
    </submittedName>
</protein>
<dbReference type="PRINTS" id="PR01790">
    <property type="entry name" value="SMP30FAMILY"/>
</dbReference>
<accession>A0A2T6BFN3</accession>
<evidence type="ECO:0000256" key="3">
    <source>
        <dbReference type="PIRSR" id="PIRSR605511-2"/>
    </source>
</evidence>
<dbReference type="InterPro" id="IPR011042">
    <property type="entry name" value="6-blade_b-propeller_TolB-like"/>
</dbReference>
<evidence type="ECO:0000256" key="1">
    <source>
        <dbReference type="ARBA" id="ARBA00008853"/>
    </source>
</evidence>
<dbReference type="GO" id="GO:0019853">
    <property type="term" value="P:L-ascorbic acid biosynthetic process"/>
    <property type="evidence" value="ECO:0007669"/>
    <property type="project" value="TreeGrafter"/>
</dbReference>
<dbReference type="EMBL" id="QBKS01000002">
    <property type="protein sequence ID" value="PTX54857.1"/>
    <property type="molecule type" value="Genomic_DNA"/>
</dbReference>
<dbReference type="Pfam" id="PF08450">
    <property type="entry name" value="SGL"/>
    <property type="match status" value="1"/>
</dbReference>
<dbReference type="GO" id="GO:0005509">
    <property type="term" value="F:calcium ion binding"/>
    <property type="evidence" value="ECO:0007669"/>
    <property type="project" value="TreeGrafter"/>
</dbReference>
<dbReference type="PANTHER" id="PTHR10907:SF47">
    <property type="entry name" value="REGUCALCIN"/>
    <property type="match status" value="1"/>
</dbReference>
<dbReference type="OrthoDB" id="2633250at2"/>
<feature type="binding site" evidence="3">
    <location>
        <position position="15"/>
    </location>
    <ligand>
        <name>a divalent metal cation</name>
        <dbReference type="ChEBI" id="CHEBI:60240"/>
    </ligand>
</feature>
<comment type="cofactor">
    <cofactor evidence="3">
        <name>Zn(2+)</name>
        <dbReference type="ChEBI" id="CHEBI:29105"/>
    </cofactor>
    <text evidence="3">Binds 1 divalent metal cation per subunit.</text>
</comment>
<reference evidence="5 6" key="1">
    <citation type="submission" date="2018-04" db="EMBL/GenBank/DDBJ databases">
        <title>Genomic Encyclopedia of Archaeal and Bacterial Type Strains, Phase II (KMG-II): from individual species to whole genera.</title>
        <authorList>
            <person name="Goeker M."/>
        </authorList>
    </citation>
    <scope>NUCLEOTIDE SEQUENCE [LARGE SCALE GENOMIC DNA]</scope>
    <source>
        <strain evidence="5 6">DSM 100977</strain>
    </source>
</reference>
<dbReference type="GO" id="GO:0004341">
    <property type="term" value="F:gluconolactonase activity"/>
    <property type="evidence" value="ECO:0007669"/>
    <property type="project" value="TreeGrafter"/>
</dbReference>
<keyword evidence="3" id="KW-0862">Zinc</keyword>
<gene>
    <name evidence="5" type="ORF">C8N43_3678</name>
</gene>
<dbReference type="InterPro" id="IPR005511">
    <property type="entry name" value="SMP-30"/>
</dbReference>
<feature type="active site" description="Proton donor/acceptor" evidence="2">
    <location>
        <position position="190"/>
    </location>
</feature>
<organism evidence="5 6">
    <name type="scientific">Litoreibacter ponti</name>
    <dbReference type="NCBI Taxonomy" id="1510457"/>
    <lineage>
        <taxon>Bacteria</taxon>
        <taxon>Pseudomonadati</taxon>
        <taxon>Pseudomonadota</taxon>
        <taxon>Alphaproteobacteria</taxon>
        <taxon>Rhodobacterales</taxon>
        <taxon>Roseobacteraceae</taxon>
        <taxon>Litoreibacter</taxon>
    </lineage>
</organism>
<feature type="binding site" evidence="3">
    <location>
        <position position="190"/>
    </location>
    <ligand>
        <name>a divalent metal cation</name>
        <dbReference type="ChEBI" id="CHEBI:60240"/>
    </ligand>
</feature>
<proteinExistence type="inferred from homology"/>
<evidence type="ECO:0000313" key="5">
    <source>
        <dbReference type="EMBL" id="PTX54857.1"/>
    </source>
</evidence>
<feature type="binding site" evidence="3">
    <location>
        <position position="140"/>
    </location>
    <ligand>
        <name>a divalent metal cation</name>
        <dbReference type="ChEBI" id="CHEBI:60240"/>
    </ligand>
</feature>
<dbReference type="PANTHER" id="PTHR10907">
    <property type="entry name" value="REGUCALCIN"/>
    <property type="match status" value="1"/>
</dbReference>
<feature type="binding site" evidence="3">
    <location>
        <position position="93"/>
    </location>
    <ligand>
        <name>substrate</name>
    </ligand>
</feature>
<dbReference type="Proteomes" id="UP000243978">
    <property type="component" value="Unassembled WGS sequence"/>
</dbReference>
<dbReference type="Gene3D" id="2.120.10.30">
    <property type="entry name" value="TolB, C-terminal domain"/>
    <property type="match status" value="1"/>
</dbReference>
<evidence type="ECO:0000256" key="2">
    <source>
        <dbReference type="PIRSR" id="PIRSR605511-1"/>
    </source>
</evidence>
<comment type="similarity">
    <text evidence="1">Belongs to the SMP-30/CGR1 family.</text>
</comment>
<evidence type="ECO:0000259" key="4">
    <source>
        <dbReference type="Pfam" id="PF08450"/>
    </source>
</evidence>
<dbReference type="AlphaFoldDB" id="A0A2T6BFN3"/>
<sequence>MSWKVHDDRACVLGEGAFWHPGLGKLFWCDIMGRRLLCDEGRVWYFEEHISALGWVNDRLLFVASETGLATFNLQSEVWFPICSLEADEPKTRSNDGRADPKGGFWIGTMGKNAEPDAGAIYRFHKGELRQLFAPITIPNAICFSPDGAFAFFADTYFGRVMRVALDRDGWPCAPPIKYLDLAAEGLNPDGAIITAEGDMLLAQWGAGRVAQYGPDGSFKAAFDLPTSHITCPALGGSNFSTLFATSALQGLSEATAADQPHAGCTFAIETSLTGLPAPKVLL</sequence>
<dbReference type="SUPFAM" id="SSF63829">
    <property type="entry name" value="Calcium-dependent phosphotriesterase"/>
    <property type="match status" value="1"/>
</dbReference>